<evidence type="ECO:0000256" key="18">
    <source>
        <dbReference type="HAMAP-Rule" id="MF_01966"/>
    </source>
</evidence>
<feature type="binding site" evidence="17">
    <location>
        <position position="317"/>
    </location>
    <ligand>
        <name>(6S)-NADPHX</name>
        <dbReference type="ChEBI" id="CHEBI:64076"/>
    </ligand>
</feature>
<dbReference type="Gene3D" id="3.40.1190.20">
    <property type="match status" value="1"/>
</dbReference>
<evidence type="ECO:0000256" key="16">
    <source>
        <dbReference type="ARBA" id="ARBA00049209"/>
    </source>
</evidence>
<proteinExistence type="inferred from homology"/>
<protein>
    <recommendedName>
        <fullName evidence="19">Bifunctional NAD(P)H-hydrate repair enzyme</fullName>
    </recommendedName>
    <alternativeName>
        <fullName evidence="19">Nicotinamide nucleotide repair protein</fullName>
    </alternativeName>
    <domain>
        <recommendedName>
            <fullName evidence="19">ADP-dependent (S)-NAD(P)H-hydrate dehydratase</fullName>
            <ecNumber evidence="19">4.2.1.136</ecNumber>
        </recommendedName>
        <alternativeName>
            <fullName evidence="19">ADP-dependent NAD(P)HX dehydratase</fullName>
        </alternativeName>
    </domain>
    <domain>
        <recommendedName>
            <fullName evidence="19">NAD(P)H-hydrate epimerase</fullName>
            <ecNumber evidence="19">5.1.99.6</ecNumber>
        </recommendedName>
    </domain>
</protein>
<dbReference type="Gene3D" id="3.40.50.10260">
    <property type="entry name" value="YjeF N-terminal domain"/>
    <property type="match status" value="1"/>
</dbReference>
<feature type="binding site" evidence="17">
    <location>
        <position position="254"/>
    </location>
    <ligand>
        <name>(6S)-NADPHX</name>
        <dbReference type="ChEBI" id="CHEBI:64076"/>
    </ligand>
</feature>
<comment type="cofactor">
    <cofactor evidence="18 19">
        <name>K(+)</name>
        <dbReference type="ChEBI" id="CHEBI:29103"/>
    </cofactor>
    <text evidence="18 19">Binds 1 potassium ion per subunit.</text>
</comment>
<dbReference type="InterPro" id="IPR029056">
    <property type="entry name" value="Ribokinase-like"/>
</dbReference>
<dbReference type="InterPro" id="IPR000631">
    <property type="entry name" value="CARKD"/>
</dbReference>
<evidence type="ECO:0000256" key="17">
    <source>
        <dbReference type="HAMAP-Rule" id="MF_01965"/>
    </source>
</evidence>
<evidence type="ECO:0000256" key="15">
    <source>
        <dbReference type="ARBA" id="ARBA00048238"/>
    </source>
</evidence>
<accession>A0ABY4W0Q0</accession>
<dbReference type="NCBIfam" id="TIGR00196">
    <property type="entry name" value="yjeF_cterm"/>
    <property type="match status" value="1"/>
</dbReference>
<keyword evidence="5 18" id="KW-0479">Metal-binding</keyword>
<dbReference type="Pfam" id="PF03853">
    <property type="entry name" value="YjeF_N"/>
    <property type="match status" value="1"/>
</dbReference>
<evidence type="ECO:0000259" key="21">
    <source>
        <dbReference type="PROSITE" id="PS51385"/>
    </source>
</evidence>
<dbReference type="EMBL" id="CP098747">
    <property type="protein sequence ID" value="USG59648.1"/>
    <property type="molecule type" value="Genomic_DNA"/>
</dbReference>
<dbReference type="EC" id="5.1.99.6" evidence="19"/>
<dbReference type="SUPFAM" id="SSF53613">
    <property type="entry name" value="Ribokinase-like"/>
    <property type="match status" value="1"/>
</dbReference>
<comment type="function">
    <text evidence="17">Catalyzes the dehydration of the S-form of NAD(P)HX at the expense of ADP, which is converted to AMP. Together with NAD(P)HX epimerase, which catalyzes the epimerization of the S- and R-forms, the enzyme allows the repair of both epimers of NAD(P)HX, a damaged form of NAD(P)H that is a result of enzymatic or heat-dependent hydration.</text>
</comment>
<comment type="cofactor">
    <cofactor evidence="17">
        <name>Mg(2+)</name>
        <dbReference type="ChEBI" id="CHEBI:18420"/>
    </cofactor>
</comment>
<evidence type="ECO:0000313" key="23">
    <source>
        <dbReference type="Proteomes" id="UP001056291"/>
    </source>
</evidence>
<sequence>MTAGIELLTTTQMYQADRLAIEGGVPGIILMEAAGRGVAETIQDYWETGSCLVICGPGNNGGDGYVIARHLQEEGWRVILLSTCDPEKLSGDAAIMRSRWEGPTQSIAADPLKIDLVVDAVFGAGFSGTLAPDIVSLFATVKAAKIPVVAVDVPSGVNGNTGAIDPGSLNAAMTVTFYRAKPGHYLYPARASCGQLEVIDIGIKDEYLETISPDIFTNTPEIWKSNLHILQPSDHKYSRGHLVVVGGGIASTGAARIASRCSLRAGAGAVTVISPPSALTTYAVALEAVMVRACSTAEEFLEWVEGKRIGTILIGPGCGLSDRTVELVIAALNSPADVILDADALTVFKDNPDSLFELIRNKKHGNCIMTPHEAEFARLFSFDGSKMDRARQAADRSNAIILLKGADTVIASPHGQVVINHNAPANLATAGSGDALAGIIAGLVSAKMSVFYAAAAAAWMHGEAGTSVGPGLIAEDIEEVIPAILSDLHDLL</sequence>
<comment type="similarity">
    <text evidence="17">Belongs to the NnrD/CARKD family.</text>
</comment>
<dbReference type="InterPro" id="IPR004443">
    <property type="entry name" value="YjeF_N_dom"/>
</dbReference>
<evidence type="ECO:0000256" key="10">
    <source>
        <dbReference type="ARBA" id="ARBA00023027"/>
    </source>
</evidence>
<name>A0ABY4W0Q0_9PROT</name>
<comment type="catalytic activity">
    <reaction evidence="15 17 19">
        <text>(6S)-NADHX + ADP = AMP + phosphate + NADH + H(+)</text>
        <dbReference type="Rhea" id="RHEA:32223"/>
        <dbReference type="ChEBI" id="CHEBI:15378"/>
        <dbReference type="ChEBI" id="CHEBI:43474"/>
        <dbReference type="ChEBI" id="CHEBI:57945"/>
        <dbReference type="ChEBI" id="CHEBI:64074"/>
        <dbReference type="ChEBI" id="CHEBI:456215"/>
        <dbReference type="ChEBI" id="CHEBI:456216"/>
        <dbReference type="EC" id="4.2.1.136"/>
    </reaction>
</comment>
<organism evidence="22 23">
    <name type="scientific">Sneathiella marina</name>
    <dbReference type="NCBI Taxonomy" id="2950108"/>
    <lineage>
        <taxon>Bacteria</taxon>
        <taxon>Pseudomonadati</taxon>
        <taxon>Pseudomonadota</taxon>
        <taxon>Alphaproteobacteria</taxon>
        <taxon>Sneathiellales</taxon>
        <taxon>Sneathiellaceae</taxon>
        <taxon>Sneathiella</taxon>
    </lineage>
</organism>
<feature type="binding site" evidence="18">
    <location>
        <position position="60"/>
    </location>
    <ligand>
        <name>K(+)</name>
        <dbReference type="ChEBI" id="CHEBI:29103"/>
    </ligand>
</feature>
<evidence type="ECO:0000313" key="22">
    <source>
        <dbReference type="EMBL" id="USG59648.1"/>
    </source>
</evidence>
<comment type="catalytic activity">
    <reaction evidence="16 17 19">
        <text>(6S)-NADPHX + ADP = AMP + phosphate + NADPH + H(+)</text>
        <dbReference type="Rhea" id="RHEA:32235"/>
        <dbReference type="ChEBI" id="CHEBI:15378"/>
        <dbReference type="ChEBI" id="CHEBI:43474"/>
        <dbReference type="ChEBI" id="CHEBI:57783"/>
        <dbReference type="ChEBI" id="CHEBI:64076"/>
        <dbReference type="ChEBI" id="CHEBI:456215"/>
        <dbReference type="ChEBI" id="CHEBI:456216"/>
        <dbReference type="EC" id="4.2.1.136"/>
    </reaction>
</comment>
<feature type="binding site" evidence="17">
    <location>
        <position position="434"/>
    </location>
    <ligand>
        <name>(6S)-NADPHX</name>
        <dbReference type="ChEBI" id="CHEBI:64076"/>
    </ligand>
</feature>
<reference evidence="22" key="1">
    <citation type="submission" date="2022-06" db="EMBL/GenBank/DDBJ databases">
        <title>Sneathiella actinostolidae sp. nov., isolated from a sea anemonein the Western Pacific Ocean.</title>
        <authorList>
            <person name="Wei M.J."/>
        </authorList>
    </citation>
    <scope>NUCLEOTIDE SEQUENCE</scope>
    <source>
        <strain evidence="22">PHK-P5</strain>
    </source>
</reference>
<feature type="binding site" evidence="17">
    <location>
        <position position="372"/>
    </location>
    <ligand>
        <name>(6S)-NADPHX</name>
        <dbReference type="ChEBI" id="CHEBI:64076"/>
    </ligand>
</feature>
<feature type="domain" description="YjeF N-terminal" evidence="21">
    <location>
        <begin position="13"/>
        <end position="209"/>
    </location>
</feature>
<evidence type="ECO:0000256" key="9">
    <source>
        <dbReference type="ARBA" id="ARBA00022958"/>
    </source>
</evidence>
<dbReference type="PANTHER" id="PTHR12592:SF0">
    <property type="entry name" value="ATP-DEPENDENT (S)-NAD(P)H-HYDRATE DEHYDRATASE"/>
    <property type="match status" value="1"/>
</dbReference>
<feature type="binding site" evidence="17">
    <location>
        <position position="433"/>
    </location>
    <ligand>
        <name>AMP</name>
        <dbReference type="ChEBI" id="CHEBI:456215"/>
    </ligand>
</feature>
<dbReference type="RefSeq" id="WP_251932407.1">
    <property type="nucleotide sequence ID" value="NZ_CP098747.1"/>
</dbReference>
<feature type="binding site" evidence="17">
    <location>
        <begin position="404"/>
        <end position="408"/>
    </location>
    <ligand>
        <name>AMP</name>
        <dbReference type="ChEBI" id="CHEBI:456215"/>
    </ligand>
</feature>
<dbReference type="PROSITE" id="PS51385">
    <property type="entry name" value="YJEF_N"/>
    <property type="match status" value="1"/>
</dbReference>
<feature type="binding site" evidence="18">
    <location>
        <position position="155"/>
    </location>
    <ligand>
        <name>K(+)</name>
        <dbReference type="ChEBI" id="CHEBI:29103"/>
    </ligand>
</feature>
<evidence type="ECO:0000256" key="12">
    <source>
        <dbReference type="ARBA" id="ARBA00023239"/>
    </source>
</evidence>
<feature type="binding site" evidence="18">
    <location>
        <position position="152"/>
    </location>
    <ligand>
        <name>(6S)-NADPHX</name>
        <dbReference type="ChEBI" id="CHEBI:64076"/>
    </ligand>
</feature>
<dbReference type="SUPFAM" id="SSF64153">
    <property type="entry name" value="YjeF N-terminal domain-like"/>
    <property type="match status" value="1"/>
</dbReference>
<evidence type="ECO:0000256" key="13">
    <source>
        <dbReference type="ARBA" id="ARBA00023268"/>
    </source>
</evidence>
<keyword evidence="9 18" id="KW-0630">Potassium</keyword>
<feature type="binding site" evidence="18">
    <location>
        <begin position="59"/>
        <end position="63"/>
    </location>
    <ligand>
        <name>(6S)-NADPHX</name>
        <dbReference type="ChEBI" id="CHEBI:64076"/>
    </ligand>
</feature>
<comment type="similarity">
    <text evidence="4 19">In the C-terminal section; belongs to the NnrD/CARKD family.</text>
</comment>
<evidence type="ECO:0000256" key="8">
    <source>
        <dbReference type="ARBA" id="ARBA00022857"/>
    </source>
</evidence>
<evidence type="ECO:0000256" key="19">
    <source>
        <dbReference type="PIRNR" id="PIRNR017184"/>
    </source>
</evidence>
<dbReference type="HAMAP" id="MF_01966">
    <property type="entry name" value="NADHX_epimerase"/>
    <property type="match status" value="1"/>
</dbReference>
<keyword evidence="7 17" id="KW-0067">ATP-binding</keyword>
<evidence type="ECO:0000256" key="14">
    <source>
        <dbReference type="ARBA" id="ARBA00025153"/>
    </source>
</evidence>
<evidence type="ECO:0000256" key="1">
    <source>
        <dbReference type="ARBA" id="ARBA00000013"/>
    </source>
</evidence>
<dbReference type="NCBIfam" id="TIGR00197">
    <property type="entry name" value="yjeF_nterm"/>
    <property type="match status" value="1"/>
</dbReference>
<feature type="binding site" evidence="18">
    <location>
        <position position="119"/>
    </location>
    <ligand>
        <name>K(+)</name>
        <dbReference type="ChEBI" id="CHEBI:29103"/>
    </ligand>
</feature>
<dbReference type="InterPro" id="IPR030677">
    <property type="entry name" value="Nnr"/>
</dbReference>
<gene>
    <name evidence="17" type="primary">nnrD</name>
    <name evidence="18" type="synonym">nnrE</name>
    <name evidence="22" type="ORF">NBZ79_10685</name>
</gene>
<evidence type="ECO:0000256" key="3">
    <source>
        <dbReference type="ARBA" id="ARBA00006001"/>
    </source>
</evidence>
<dbReference type="Proteomes" id="UP001056291">
    <property type="component" value="Chromosome"/>
</dbReference>
<comment type="catalytic activity">
    <reaction evidence="1 18 19">
        <text>(6R)-NADHX = (6S)-NADHX</text>
        <dbReference type="Rhea" id="RHEA:32215"/>
        <dbReference type="ChEBI" id="CHEBI:64074"/>
        <dbReference type="ChEBI" id="CHEBI:64075"/>
        <dbReference type="EC" id="5.1.99.6"/>
    </reaction>
</comment>
<evidence type="ECO:0000256" key="11">
    <source>
        <dbReference type="ARBA" id="ARBA00023235"/>
    </source>
</evidence>
<dbReference type="PANTHER" id="PTHR12592">
    <property type="entry name" value="ATP-DEPENDENT (S)-NAD(P)H-HYDRATE DEHYDRATASE FAMILY MEMBER"/>
    <property type="match status" value="1"/>
</dbReference>
<dbReference type="InterPro" id="IPR036652">
    <property type="entry name" value="YjeF_N_dom_sf"/>
</dbReference>
<dbReference type="Pfam" id="PF01256">
    <property type="entry name" value="Carb_kinase"/>
    <property type="match status" value="1"/>
</dbReference>
<dbReference type="PROSITE" id="PS51383">
    <property type="entry name" value="YJEF_C_3"/>
    <property type="match status" value="1"/>
</dbReference>
<keyword evidence="13" id="KW-0511">Multifunctional enzyme</keyword>
<evidence type="ECO:0000256" key="7">
    <source>
        <dbReference type="ARBA" id="ARBA00022840"/>
    </source>
</evidence>
<feature type="domain" description="YjeF C-terminal" evidence="20">
    <location>
        <begin position="219"/>
        <end position="488"/>
    </location>
</feature>
<keyword evidence="8 17" id="KW-0521">NADP</keyword>
<comment type="caution">
    <text evidence="18">Lacks conserved residue(s) required for the propagation of feature annotation.</text>
</comment>
<comment type="function">
    <text evidence="14 19">Bifunctional enzyme that catalyzes the epimerization of the S- and R-forms of NAD(P)HX and the dehydration of the S-form of NAD(P)HX at the expense of ADP, which is converted to AMP. This allows the repair of both epimers of NAD(P)HX, a damaged form of NAD(P)H that is a result of enzymatic or heat-dependent hydration.</text>
</comment>
<keyword evidence="11 18" id="KW-0413">Isomerase</keyword>
<comment type="similarity">
    <text evidence="18">Belongs to the NnrE/AIBP family.</text>
</comment>
<keyword evidence="12 17" id="KW-0456">Lyase</keyword>
<keyword evidence="23" id="KW-1185">Reference proteome</keyword>
<comment type="catalytic activity">
    <reaction evidence="2 18 19">
        <text>(6R)-NADPHX = (6S)-NADPHX</text>
        <dbReference type="Rhea" id="RHEA:32227"/>
        <dbReference type="ChEBI" id="CHEBI:64076"/>
        <dbReference type="ChEBI" id="CHEBI:64077"/>
        <dbReference type="EC" id="5.1.99.6"/>
    </reaction>
</comment>
<dbReference type="EC" id="4.2.1.136" evidence="19"/>
<dbReference type="HAMAP" id="MF_01965">
    <property type="entry name" value="NADHX_dehydratase"/>
    <property type="match status" value="1"/>
</dbReference>
<evidence type="ECO:0000256" key="2">
    <source>
        <dbReference type="ARBA" id="ARBA00000909"/>
    </source>
</evidence>
<comment type="subunit">
    <text evidence="17">Homotetramer.</text>
</comment>
<evidence type="ECO:0000256" key="4">
    <source>
        <dbReference type="ARBA" id="ARBA00009524"/>
    </source>
</evidence>
<feature type="binding site" evidence="18">
    <location>
        <begin position="123"/>
        <end position="129"/>
    </location>
    <ligand>
        <name>(6S)-NADPHX</name>
        <dbReference type="ChEBI" id="CHEBI:64076"/>
    </ligand>
</feature>
<dbReference type="CDD" id="cd01171">
    <property type="entry name" value="YXKO-related"/>
    <property type="match status" value="1"/>
</dbReference>
<evidence type="ECO:0000259" key="20">
    <source>
        <dbReference type="PROSITE" id="PS51383"/>
    </source>
</evidence>
<dbReference type="PIRSF" id="PIRSF017184">
    <property type="entry name" value="Nnr"/>
    <property type="match status" value="1"/>
</dbReference>
<keyword evidence="10 17" id="KW-0520">NAD</keyword>
<evidence type="ECO:0000256" key="5">
    <source>
        <dbReference type="ARBA" id="ARBA00022723"/>
    </source>
</evidence>
<comment type="function">
    <text evidence="18">Catalyzes the epimerization of the S- and R-forms of NAD(P)HX, a damaged form of NAD(P)H that is a result of enzymatic or heat-dependent hydration. This is a prerequisite for the S-specific NAD(P)H-hydrate dehydratase to allow the repair of both epimers of NAD(P)HX.</text>
</comment>
<evidence type="ECO:0000256" key="6">
    <source>
        <dbReference type="ARBA" id="ARBA00022741"/>
    </source>
</evidence>
<keyword evidence="6 17" id="KW-0547">Nucleotide-binding</keyword>
<comment type="similarity">
    <text evidence="3 19">In the N-terminal section; belongs to the NnrE/AIBP family.</text>
</comment>